<dbReference type="Pfam" id="PF00364">
    <property type="entry name" value="Biotin_lipoyl"/>
    <property type="match status" value="1"/>
</dbReference>
<keyword evidence="8 10" id="KW-0012">Acyltransferase</keyword>
<keyword evidence="7" id="KW-0496">Mitochondrion</keyword>
<dbReference type="FunFam" id="3.30.559.10:FF:000007">
    <property type="entry name" value="Dihydrolipoamide acetyltransferase component of pyruvate dehydrogenase complex"/>
    <property type="match status" value="1"/>
</dbReference>
<dbReference type="InterPro" id="IPR003016">
    <property type="entry name" value="2-oxoA_DH_lipoyl-BS"/>
</dbReference>
<dbReference type="InterPro" id="IPR050743">
    <property type="entry name" value="2-oxoacid_DH_E2_comp"/>
</dbReference>
<organism evidence="13 14">
    <name type="scientific">Acaulospora morrowiae</name>
    <dbReference type="NCBI Taxonomy" id="94023"/>
    <lineage>
        <taxon>Eukaryota</taxon>
        <taxon>Fungi</taxon>
        <taxon>Fungi incertae sedis</taxon>
        <taxon>Mucoromycota</taxon>
        <taxon>Glomeromycotina</taxon>
        <taxon>Glomeromycetes</taxon>
        <taxon>Diversisporales</taxon>
        <taxon>Acaulosporaceae</taxon>
        <taxon>Acaulospora</taxon>
    </lineage>
</organism>
<evidence type="ECO:0000256" key="6">
    <source>
        <dbReference type="ARBA" id="ARBA00022946"/>
    </source>
</evidence>
<evidence type="ECO:0000313" key="14">
    <source>
        <dbReference type="Proteomes" id="UP000789342"/>
    </source>
</evidence>
<dbReference type="FunFam" id="4.10.320.10:FF:000002">
    <property type="entry name" value="Dihydrolipoamide acetyltransferase component of pyruvate dehydrogenase complex"/>
    <property type="match status" value="1"/>
</dbReference>
<protein>
    <recommendedName>
        <fullName evidence="10">Dihydrolipoamide acetyltransferase component of pyruvate dehydrogenase complex</fullName>
        <ecNumber evidence="10">2.3.1.-</ecNumber>
    </recommendedName>
</protein>
<dbReference type="GO" id="GO:0045333">
    <property type="term" value="P:cellular respiration"/>
    <property type="evidence" value="ECO:0007669"/>
    <property type="project" value="UniProtKB-ARBA"/>
</dbReference>
<comment type="similarity">
    <text evidence="3 10">Belongs to the 2-oxoacid dehydrogenase family.</text>
</comment>
<proteinExistence type="inferred from homology"/>
<dbReference type="Pfam" id="PF00198">
    <property type="entry name" value="2-oxoacid_dh"/>
    <property type="match status" value="1"/>
</dbReference>
<comment type="catalytic activity">
    <reaction evidence="9">
        <text>N(6)-[(R)-dihydrolipoyl]-L-lysyl-[protein] + 2-methylpropanoyl-CoA = N(6)-[(R)-S(8)-2-methylpropanoyldihydrolipoyl]-L-lysyl-[protein] + CoA</text>
        <dbReference type="Rhea" id="RHEA:18865"/>
        <dbReference type="Rhea" id="RHEA-COMP:10475"/>
        <dbReference type="Rhea" id="RHEA-COMP:10497"/>
        <dbReference type="ChEBI" id="CHEBI:57287"/>
        <dbReference type="ChEBI" id="CHEBI:57338"/>
        <dbReference type="ChEBI" id="CHEBI:83100"/>
        <dbReference type="ChEBI" id="CHEBI:83142"/>
        <dbReference type="EC" id="2.3.1.168"/>
    </reaction>
    <physiologicalReaction direction="left-to-right" evidence="9">
        <dbReference type="Rhea" id="RHEA:18866"/>
    </physiologicalReaction>
</comment>
<dbReference type="PROSITE" id="PS51826">
    <property type="entry name" value="PSBD"/>
    <property type="match status" value="1"/>
</dbReference>
<evidence type="ECO:0000256" key="10">
    <source>
        <dbReference type="RuleBase" id="RU003423"/>
    </source>
</evidence>
<evidence type="ECO:0000256" key="9">
    <source>
        <dbReference type="ARBA" id="ARBA00051775"/>
    </source>
</evidence>
<dbReference type="SUPFAM" id="SSF47005">
    <property type="entry name" value="Peripheral subunit-binding domain of 2-oxo acid dehydrogenase complex"/>
    <property type="match status" value="1"/>
</dbReference>
<evidence type="ECO:0000256" key="3">
    <source>
        <dbReference type="ARBA" id="ARBA00007317"/>
    </source>
</evidence>
<evidence type="ECO:0000256" key="7">
    <source>
        <dbReference type="ARBA" id="ARBA00023128"/>
    </source>
</evidence>
<dbReference type="PROSITE" id="PS50968">
    <property type="entry name" value="BIOTINYL_LIPOYL"/>
    <property type="match status" value="1"/>
</dbReference>
<dbReference type="Gene3D" id="3.30.559.10">
    <property type="entry name" value="Chloramphenicol acetyltransferase-like domain"/>
    <property type="match status" value="1"/>
</dbReference>
<feature type="domain" description="Lipoyl-binding" evidence="11">
    <location>
        <begin position="104"/>
        <end position="183"/>
    </location>
</feature>
<dbReference type="GO" id="GO:0043754">
    <property type="term" value="F:dihydrolipoamide branched chain acyltransferase activity"/>
    <property type="evidence" value="ECO:0007669"/>
    <property type="project" value="UniProtKB-EC"/>
</dbReference>
<evidence type="ECO:0000256" key="2">
    <source>
        <dbReference type="ARBA" id="ARBA00004305"/>
    </source>
</evidence>
<keyword evidence="5 10" id="KW-0450">Lipoyl</keyword>
<evidence type="ECO:0000256" key="4">
    <source>
        <dbReference type="ARBA" id="ARBA00022679"/>
    </source>
</evidence>
<dbReference type="Gene3D" id="4.10.320.10">
    <property type="entry name" value="E3-binding domain"/>
    <property type="match status" value="1"/>
</dbReference>
<evidence type="ECO:0000313" key="13">
    <source>
        <dbReference type="EMBL" id="CAG8490350.1"/>
    </source>
</evidence>
<dbReference type="InterPro" id="IPR001078">
    <property type="entry name" value="2-oxoacid_DH_actylTfrase"/>
</dbReference>
<dbReference type="EMBL" id="CAJVPV010001220">
    <property type="protein sequence ID" value="CAG8490350.1"/>
    <property type="molecule type" value="Genomic_DNA"/>
</dbReference>
<dbReference type="FunFam" id="2.40.50.100:FF:000013">
    <property type="entry name" value="Dihydrolipoamide acetyltransferase component of pyruvate dehydrogenase complex"/>
    <property type="match status" value="1"/>
</dbReference>
<dbReference type="InterPro" id="IPR004167">
    <property type="entry name" value="PSBD"/>
</dbReference>
<evidence type="ECO:0000259" key="11">
    <source>
        <dbReference type="PROSITE" id="PS50968"/>
    </source>
</evidence>
<dbReference type="GO" id="GO:0005829">
    <property type="term" value="C:cytosol"/>
    <property type="evidence" value="ECO:0007669"/>
    <property type="project" value="UniProtKB-ARBA"/>
</dbReference>
<reference evidence="13" key="1">
    <citation type="submission" date="2021-06" db="EMBL/GenBank/DDBJ databases">
        <authorList>
            <person name="Kallberg Y."/>
            <person name="Tangrot J."/>
            <person name="Rosling A."/>
        </authorList>
    </citation>
    <scope>NUCLEOTIDE SEQUENCE</scope>
    <source>
        <strain evidence="13">CL551</strain>
    </source>
</reference>
<keyword evidence="4 10" id="KW-0808">Transferase</keyword>
<dbReference type="Gene3D" id="2.40.50.100">
    <property type="match status" value="1"/>
</dbReference>
<dbReference type="CDD" id="cd06849">
    <property type="entry name" value="lipoyl_domain"/>
    <property type="match status" value="1"/>
</dbReference>
<dbReference type="Pfam" id="PF02817">
    <property type="entry name" value="E3_binding"/>
    <property type="match status" value="1"/>
</dbReference>
<gene>
    <name evidence="13" type="ORF">AMORRO_LOCUS2747</name>
</gene>
<dbReference type="GO" id="GO:0031405">
    <property type="term" value="F:lipoic acid binding"/>
    <property type="evidence" value="ECO:0007669"/>
    <property type="project" value="TreeGrafter"/>
</dbReference>
<dbReference type="AlphaFoldDB" id="A0A9N8WIK4"/>
<dbReference type="SUPFAM" id="SSF52777">
    <property type="entry name" value="CoA-dependent acyltransferases"/>
    <property type="match status" value="1"/>
</dbReference>
<dbReference type="PANTHER" id="PTHR43178:SF5">
    <property type="entry name" value="LIPOAMIDE ACYLTRANSFERASE COMPONENT OF BRANCHED-CHAIN ALPHA-KETO ACID DEHYDROGENASE COMPLEX, MITOCHONDRIAL"/>
    <property type="match status" value="1"/>
</dbReference>
<comment type="cofactor">
    <cofactor evidence="1 10">
        <name>(R)-lipoate</name>
        <dbReference type="ChEBI" id="CHEBI:83088"/>
    </cofactor>
</comment>
<name>A0A9N8WIK4_9GLOM</name>
<dbReference type="OrthoDB" id="15567at2759"/>
<dbReference type="PANTHER" id="PTHR43178">
    <property type="entry name" value="DIHYDROLIPOAMIDE ACETYLTRANSFERASE COMPONENT OF PYRUVATE DEHYDROGENASE COMPLEX"/>
    <property type="match status" value="1"/>
</dbReference>
<dbReference type="InterPro" id="IPR036625">
    <property type="entry name" value="E3-bd_dom_sf"/>
</dbReference>
<dbReference type="SUPFAM" id="SSF51230">
    <property type="entry name" value="Single hybrid motif"/>
    <property type="match status" value="1"/>
</dbReference>
<accession>A0A9N8WIK4</accession>
<feature type="domain" description="Peripheral subunit-binding (PSBD)" evidence="12">
    <location>
        <begin position="230"/>
        <end position="267"/>
    </location>
</feature>
<sequence>MDASRILMSRQIKKFFGLSGGYSSAFRRQFDATCYGKKRKSLISCHILPATSWNSFRQFGSINSSRITLVSKRNILTNPLILTSANTKFLNLSNISRDFHESRPCDVVVPYLLADIGEGITECEIVQWHIKLGDQISEFDKICDVQSDKASVEITSRYTGTVKKLHYQVGEMAKVGKPIIDVEVEAEAENVLEFTESENKGNDVIFPTTSQAQDPKISELNSIDERNSFLATPAVRRIAREHNVDIKKVKGTGKNGRVVKEDVLNYVNNLMHSETKGFLPPVPQFTDVKIVPLSNIQKSMFKNMTRSLQIPHFGYCDEFLLDNSIAFRNSINEFLARTDQFSVKKISFMPIFVKSLSVALQQFPILNACIVDGNDPDTVKIKYRTSHNIGIAMDTPNGLLVPNLKNVQTKSILDIACDLQRLQEAAKKNTISIADFQEGTITLSNIGIIGGTYLSPVAVTSELCIVAVGKIQRLPRFETFKDETTGKIMENVVPKHIMPVSFSADHRVIDGATVARFSEVWRTLLENPALLSAELR</sequence>
<dbReference type="GO" id="GO:0005759">
    <property type="term" value="C:mitochondrial matrix"/>
    <property type="evidence" value="ECO:0007669"/>
    <property type="project" value="UniProtKB-SubCell"/>
</dbReference>
<keyword evidence="14" id="KW-1185">Reference proteome</keyword>
<evidence type="ECO:0000259" key="12">
    <source>
        <dbReference type="PROSITE" id="PS51826"/>
    </source>
</evidence>
<dbReference type="InterPro" id="IPR011053">
    <property type="entry name" value="Single_hybrid_motif"/>
</dbReference>
<keyword evidence="6" id="KW-0809">Transit peptide</keyword>
<dbReference type="Proteomes" id="UP000789342">
    <property type="component" value="Unassembled WGS sequence"/>
</dbReference>
<dbReference type="GO" id="GO:0016407">
    <property type="term" value="F:acetyltransferase activity"/>
    <property type="evidence" value="ECO:0007669"/>
    <property type="project" value="TreeGrafter"/>
</dbReference>
<comment type="subcellular location">
    <subcellularLocation>
        <location evidence="2">Mitochondrion matrix</location>
    </subcellularLocation>
</comment>
<dbReference type="InterPro" id="IPR000089">
    <property type="entry name" value="Biotin_lipoyl"/>
</dbReference>
<comment type="caution">
    <text evidence="13">The sequence shown here is derived from an EMBL/GenBank/DDBJ whole genome shotgun (WGS) entry which is preliminary data.</text>
</comment>
<dbReference type="InterPro" id="IPR023213">
    <property type="entry name" value="CAT-like_dom_sf"/>
</dbReference>
<evidence type="ECO:0000256" key="1">
    <source>
        <dbReference type="ARBA" id="ARBA00001938"/>
    </source>
</evidence>
<dbReference type="EC" id="2.3.1.-" evidence="10"/>
<evidence type="ECO:0000256" key="5">
    <source>
        <dbReference type="ARBA" id="ARBA00022823"/>
    </source>
</evidence>
<dbReference type="PROSITE" id="PS00189">
    <property type="entry name" value="LIPOYL"/>
    <property type="match status" value="1"/>
</dbReference>
<evidence type="ECO:0000256" key="8">
    <source>
        <dbReference type="ARBA" id="ARBA00023315"/>
    </source>
</evidence>